<reference evidence="3 4" key="1">
    <citation type="submission" date="2017-02" db="EMBL/GenBank/DDBJ databases">
        <title>The new phylogeny of genus Mycobacterium.</title>
        <authorList>
            <person name="Tortoli E."/>
            <person name="Trovato A."/>
            <person name="Cirillo D.M."/>
        </authorList>
    </citation>
    <scope>NUCLEOTIDE SEQUENCE [LARGE SCALE GENOMIC DNA]</scope>
    <source>
        <strain evidence="3 4">DSM 43992</strain>
    </source>
</reference>
<feature type="domain" description="PPE-PPW subfamily C-terminal" evidence="2">
    <location>
        <begin position="71"/>
        <end position="118"/>
    </location>
</feature>
<feature type="compositionally biased region" description="Basic and acidic residues" evidence="1">
    <location>
        <begin position="54"/>
        <end position="65"/>
    </location>
</feature>
<dbReference type="Proteomes" id="UP000192601">
    <property type="component" value="Unassembled WGS sequence"/>
</dbReference>
<proteinExistence type="predicted"/>
<feature type="region of interest" description="Disordered" evidence="1">
    <location>
        <begin position="102"/>
        <end position="122"/>
    </location>
</feature>
<evidence type="ECO:0000259" key="2">
    <source>
        <dbReference type="Pfam" id="PF18878"/>
    </source>
</evidence>
<dbReference type="AlphaFoldDB" id="A0A1X0KG52"/>
<evidence type="ECO:0000313" key="4">
    <source>
        <dbReference type="Proteomes" id="UP000192601"/>
    </source>
</evidence>
<protein>
    <recommendedName>
        <fullName evidence="2">PPE-PPW subfamily C-terminal domain-containing protein</fullName>
    </recommendedName>
</protein>
<feature type="region of interest" description="Disordered" evidence="1">
    <location>
        <begin position="18"/>
        <end position="70"/>
    </location>
</feature>
<comment type="caution">
    <text evidence="3">The sequence shown here is derived from an EMBL/GenBank/DDBJ whole genome shotgun (WGS) entry which is preliminary data.</text>
</comment>
<dbReference type="STRING" id="1783.BST44_10115"/>
<gene>
    <name evidence="3" type="ORF">BST44_10115</name>
</gene>
<name>A0A1X0KG52_MYCSC</name>
<sequence length="122" mass="12632">MQGLAYLVGGVPADVRRAAGASARAKRAPELEHADAATEAQPGEEASHGRRQRSKTEHFGRRYEYLDAQPAASTRGAEALGFAGTAPAKSATTPAGLTALAEDAFGGGTRAPMLPSTWDDKP</sequence>
<dbReference type="Pfam" id="PF18878">
    <property type="entry name" value="PPE-PPW"/>
    <property type="match status" value="1"/>
</dbReference>
<keyword evidence="4" id="KW-1185">Reference proteome</keyword>
<accession>A0A1X0KG52</accession>
<dbReference type="EMBL" id="MVIJ01000012">
    <property type="protein sequence ID" value="ORB74218.1"/>
    <property type="molecule type" value="Genomic_DNA"/>
</dbReference>
<evidence type="ECO:0000313" key="3">
    <source>
        <dbReference type="EMBL" id="ORB74218.1"/>
    </source>
</evidence>
<dbReference type="InterPro" id="IPR043641">
    <property type="entry name" value="PPE-PPW_C"/>
</dbReference>
<organism evidence="3 4">
    <name type="scientific">Mycobacterium scrofulaceum</name>
    <dbReference type="NCBI Taxonomy" id="1783"/>
    <lineage>
        <taxon>Bacteria</taxon>
        <taxon>Bacillati</taxon>
        <taxon>Actinomycetota</taxon>
        <taxon>Actinomycetes</taxon>
        <taxon>Mycobacteriales</taxon>
        <taxon>Mycobacteriaceae</taxon>
        <taxon>Mycobacterium</taxon>
    </lineage>
</organism>
<evidence type="ECO:0000256" key="1">
    <source>
        <dbReference type="SAM" id="MobiDB-lite"/>
    </source>
</evidence>
<feature type="compositionally biased region" description="Basic and acidic residues" evidence="1">
    <location>
        <begin position="27"/>
        <end position="36"/>
    </location>
</feature>